<reference evidence="4" key="1">
    <citation type="submission" date="2021-01" db="EMBL/GenBank/DDBJ databases">
        <authorList>
            <consortium name="Genoscope - CEA"/>
            <person name="William W."/>
        </authorList>
    </citation>
    <scope>NUCLEOTIDE SEQUENCE</scope>
</reference>
<evidence type="ECO:0000256" key="2">
    <source>
        <dbReference type="PROSITE-ProRule" id="PRU00221"/>
    </source>
</evidence>
<dbReference type="PANTHER" id="PTHR44489">
    <property type="match status" value="1"/>
</dbReference>
<keyword evidence="2" id="KW-0853">WD repeat</keyword>
<dbReference type="PROSITE" id="PS50082">
    <property type="entry name" value="WD_REPEATS_2"/>
    <property type="match status" value="1"/>
</dbReference>
<feature type="repeat" description="WD" evidence="2">
    <location>
        <begin position="1404"/>
        <end position="1426"/>
    </location>
</feature>
<evidence type="ECO:0000256" key="1">
    <source>
        <dbReference type="ARBA" id="ARBA00023284"/>
    </source>
</evidence>
<dbReference type="Proteomes" id="UP000692954">
    <property type="component" value="Unassembled WGS sequence"/>
</dbReference>
<dbReference type="Pfam" id="PF10262">
    <property type="entry name" value="Rdx"/>
    <property type="match status" value="1"/>
</dbReference>
<name>A0A8S1PJG8_9CILI</name>
<evidence type="ECO:0000313" key="5">
    <source>
        <dbReference type="Proteomes" id="UP000692954"/>
    </source>
</evidence>
<dbReference type="InterPro" id="IPR001680">
    <property type="entry name" value="WD40_rpt"/>
</dbReference>
<dbReference type="EMBL" id="CAJJDN010000078">
    <property type="protein sequence ID" value="CAD8102658.1"/>
    <property type="molecule type" value="Genomic_DNA"/>
</dbReference>
<dbReference type="PANTHER" id="PTHR44489:SF11">
    <property type="entry name" value="WD REPEAT DOMAIN 86"/>
    <property type="match status" value="1"/>
</dbReference>
<protein>
    <submittedName>
        <fullName evidence="4">Uncharacterized protein</fullName>
    </submittedName>
</protein>
<comment type="caution">
    <text evidence="4">The sequence shown here is derived from an EMBL/GenBank/DDBJ whole genome shotgun (WGS) entry which is preliminary data.</text>
</comment>
<evidence type="ECO:0000313" key="4">
    <source>
        <dbReference type="EMBL" id="CAD8102658.1"/>
    </source>
</evidence>
<keyword evidence="5" id="KW-1185">Reference proteome</keyword>
<dbReference type="InterPro" id="IPR044715">
    <property type="entry name" value="WDR86-like"/>
</dbReference>
<gene>
    <name evidence="4" type="ORF">PSON_ATCC_30995.1.T0780134</name>
</gene>
<accession>A0A8S1PJG8</accession>
<keyword evidence="1" id="KW-0676">Redox-active center</keyword>
<dbReference type="InterPro" id="IPR011893">
    <property type="entry name" value="Selenoprotein_Rdx-typ"/>
</dbReference>
<evidence type="ECO:0000256" key="3">
    <source>
        <dbReference type="SAM" id="MobiDB-lite"/>
    </source>
</evidence>
<dbReference type="SMART" id="SM00320">
    <property type="entry name" value="WD40"/>
    <property type="match status" value="6"/>
</dbReference>
<feature type="region of interest" description="Disordered" evidence="3">
    <location>
        <begin position="241"/>
        <end position="293"/>
    </location>
</feature>
<dbReference type="OrthoDB" id="294843at2759"/>
<feature type="compositionally biased region" description="Polar residues" evidence="3">
    <location>
        <begin position="253"/>
        <end position="286"/>
    </location>
</feature>
<feature type="compositionally biased region" description="Low complexity" evidence="3">
    <location>
        <begin position="241"/>
        <end position="252"/>
    </location>
</feature>
<organism evidence="4 5">
    <name type="scientific">Paramecium sonneborni</name>
    <dbReference type="NCBI Taxonomy" id="65129"/>
    <lineage>
        <taxon>Eukaryota</taxon>
        <taxon>Sar</taxon>
        <taxon>Alveolata</taxon>
        <taxon>Ciliophora</taxon>
        <taxon>Intramacronucleata</taxon>
        <taxon>Oligohymenophorea</taxon>
        <taxon>Peniculida</taxon>
        <taxon>Parameciidae</taxon>
        <taxon>Paramecium</taxon>
    </lineage>
</organism>
<proteinExistence type="predicted"/>
<sequence length="1476" mass="170721">MLRYQETERLSQLSQPTKRSKKLYDNHFNHELHQNPWISLGTFKYERMIKYEHSDAGLSYTNVKIKKLRTFQELWEKNEEIHNKSEQHQGFREFREFRDISEEDVIVTIEYCTNCHEHTGSTKHDETRYLAYAQQLKNEILKRFPIVKVILKPLLYDHFDHSIDTMFLQRRLGCFEVQVMSKQKGQLKQAVVGSKLNSKAWPQISSIINKLPQYFKKVSFNIDLKYYDSDQKIKNTDVRIQPYRPTTQQRTQSLMFTSRSNKILRPQSSQTRPKSSYSNMSGQSQKSMKEQEETAYKIERTNQEGRIVLTNVPLDVYEVIIEETNDFLRKTHIINLFQLTNDDLPLNQVIELQKQTHSCIIVSVNCEMIPITECRVEIVPLKGGKDAILKESPAGSGKYEIVVEPNQFYIFIKKIGFQVFKSKIMTSSGVCEFTYSIQRAIQTEEGYDPVQDALDKKSSIRPSNDLRIRKPKYLQPPSRQQNEINLIQFSFIDLVDKIPVSDVYIKVVDEINKKLYSYRSNENGICKALIQKKITKGRIIIKHPQYYDMSKDINESQTLSSHPMTYYIIKKPQQFSLIVLIVNKPNEEFLNFYIIQENKQVIQEDQDIQQIQNRNDGIQLIKFLNLQNKKDILQLVACLPKLKMDQIQEMYVLSSDRIEKCILPKLPEEQGTLNPYFWILGSLKEPYEAFDVVNQIVFTNQLKAYPNLTKNQLETEVWQCAFQSPNLIIAANQKNGSVSIWNLDNYLIDNTIPNVLSDVANSIIIWDDDNVMLSDNNGQITWLRKNEDSQFALLSSLNVNKKINTMCKVGAEGLVLGTVEGKLILLKVDLRQLQIVIDSETDVESVTQTIEQINKIVSITNDQIAVLSDGSKSIFIYKVEKSLDKPLSATQIKQIQVKGYQSGGRPVLQILSLEQRYLVFGGTDGVLHTLSIDSHERGPNISLKSDQQINSILQNEDGVLIAQGDCITFIHLPESVNDLKVTNQRFFQSPVKLYCGDCVTYEKRLLTFTIQGKMVVWSLQDKQFPNICNFLVDSEFPYNLKPDHHSYLLVDAAIGKENFSIYLIKENGEIIKDSNQIIKFERKEKYFYIEIDQSQQQGLWRLGAYLQNTELIRQKQPKIYFIQAHGYQMLNFPQQIPSSRKQIYHWFIGTLIPKIEMLKTSALYTDSQIVGKFPSLELIKHEGKINQMMFINKEEFMTAGEDKQIIIWNAQKFNINKVLYHEAEILSVHVHNGMLLAGNKEGTVIGWKQHDNIWQMDIKFKYHEKGVYSMIYIDGSIVTASEDRKIQLVNFVSSALEHVEPVDRTFVNSLVAYSKDSFAAGFPDGRVKTYRREKSGPKIILKTLRTIVTTKVQHLYQMNNTQILVGGIDKLCDILNVEQGTKLKTLKDGHTGQILCSLIYFKHLITGGSDGRLSIWNSDKGVLIKTFELTKEEIRTLMIIERLLITTSSNGTIRIWQEICPFIEQIPPDEEPEQQQ</sequence>